<gene>
    <name evidence="13" type="ORF">SAMN00017477_0204</name>
</gene>
<evidence type="ECO:0000259" key="12">
    <source>
        <dbReference type="PROSITE" id="PS51462"/>
    </source>
</evidence>
<dbReference type="PANTHER" id="PTHR47707">
    <property type="entry name" value="8-OXO-DGTP DIPHOSPHATASE"/>
    <property type="match status" value="1"/>
</dbReference>
<feature type="domain" description="Nudix hydrolase" evidence="12">
    <location>
        <begin position="2"/>
        <end position="126"/>
    </location>
</feature>
<accession>A0A1W1UGH7</accession>
<evidence type="ECO:0000256" key="11">
    <source>
        <dbReference type="ARBA" id="ARBA00038905"/>
    </source>
</evidence>
<dbReference type="Pfam" id="PF14815">
    <property type="entry name" value="NUDIX_4"/>
    <property type="match status" value="1"/>
</dbReference>
<dbReference type="Gene3D" id="3.90.79.10">
    <property type="entry name" value="Nucleoside Triphosphate Pyrophosphohydrolase"/>
    <property type="match status" value="1"/>
</dbReference>
<dbReference type="EMBL" id="FWWR01000009">
    <property type="protein sequence ID" value="SMB80170.1"/>
    <property type="molecule type" value="Genomic_DNA"/>
</dbReference>
<dbReference type="GO" id="GO:0046872">
    <property type="term" value="F:metal ion binding"/>
    <property type="evidence" value="ECO:0007669"/>
    <property type="project" value="UniProtKB-KW"/>
</dbReference>
<dbReference type="PRINTS" id="PR00502">
    <property type="entry name" value="NUDIXFAMILY"/>
</dbReference>
<evidence type="ECO:0000256" key="7">
    <source>
        <dbReference type="ARBA" id="ARBA00022801"/>
    </source>
</evidence>
<dbReference type="GO" id="GO:0006260">
    <property type="term" value="P:DNA replication"/>
    <property type="evidence" value="ECO:0007669"/>
    <property type="project" value="UniProtKB-KW"/>
</dbReference>
<dbReference type="STRING" id="573058.SAMN00017477_0204"/>
<keyword evidence="3" id="KW-0515">Mutator protein</keyword>
<keyword evidence="8" id="KW-0460">Magnesium</keyword>
<dbReference type="InterPro" id="IPR047127">
    <property type="entry name" value="MutT-like"/>
</dbReference>
<dbReference type="GO" id="GO:0035539">
    <property type="term" value="F:8-oxo-7,8-dihydrodeoxyguanosine triphosphate pyrophosphatase activity"/>
    <property type="evidence" value="ECO:0007669"/>
    <property type="project" value="UniProtKB-EC"/>
</dbReference>
<dbReference type="InterPro" id="IPR000086">
    <property type="entry name" value="NUDIX_hydrolase_dom"/>
</dbReference>
<dbReference type="Proteomes" id="UP000192368">
    <property type="component" value="Unassembled WGS sequence"/>
</dbReference>
<evidence type="ECO:0000256" key="3">
    <source>
        <dbReference type="ARBA" id="ARBA00022457"/>
    </source>
</evidence>
<dbReference type="PANTHER" id="PTHR47707:SF1">
    <property type="entry name" value="NUDIX HYDROLASE FAMILY PROTEIN"/>
    <property type="match status" value="1"/>
</dbReference>
<comment type="catalytic activity">
    <reaction evidence="10">
        <text>8-oxo-dGTP + H2O = 8-oxo-dGMP + diphosphate + H(+)</text>
        <dbReference type="Rhea" id="RHEA:31575"/>
        <dbReference type="ChEBI" id="CHEBI:15377"/>
        <dbReference type="ChEBI" id="CHEBI:15378"/>
        <dbReference type="ChEBI" id="CHEBI:33019"/>
        <dbReference type="ChEBI" id="CHEBI:63224"/>
        <dbReference type="ChEBI" id="CHEBI:77896"/>
        <dbReference type="EC" id="3.6.1.55"/>
    </reaction>
</comment>
<evidence type="ECO:0000256" key="8">
    <source>
        <dbReference type="ARBA" id="ARBA00022842"/>
    </source>
</evidence>
<keyword evidence="14" id="KW-1185">Reference proteome</keyword>
<keyword evidence="7" id="KW-0378">Hydrolase</keyword>
<evidence type="ECO:0000256" key="4">
    <source>
        <dbReference type="ARBA" id="ARBA00022705"/>
    </source>
</evidence>
<evidence type="ECO:0000256" key="2">
    <source>
        <dbReference type="ARBA" id="ARBA00005582"/>
    </source>
</evidence>
<evidence type="ECO:0000256" key="1">
    <source>
        <dbReference type="ARBA" id="ARBA00001946"/>
    </source>
</evidence>
<dbReference type="CDD" id="cd03425">
    <property type="entry name" value="NUDIX_MutT_NudA_like"/>
    <property type="match status" value="1"/>
</dbReference>
<comment type="cofactor">
    <cofactor evidence="1">
        <name>Mg(2+)</name>
        <dbReference type="ChEBI" id="CHEBI:18420"/>
    </cofactor>
</comment>
<comment type="similarity">
    <text evidence="2">Belongs to the Nudix hydrolase family.</text>
</comment>
<dbReference type="AlphaFoldDB" id="A0A1W1UGH7"/>
<protein>
    <recommendedName>
        <fullName evidence="11">8-oxo-dGTP diphosphatase</fullName>
        <ecNumber evidence="11">3.6.1.55</ecNumber>
    </recommendedName>
</protein>
<name>A0A1W1UGH7_PEPAS</name>
<dbReference type="GO" id="GO:0008413">
    <property type="term" value="F:8-oxo-7,8-dihydroguanosine triphosphate pyrophosphatase activity"/>
    <property type="evidence" value="ECO:0007669"/>
    <property type="project" value="TreeGrafter"/>
</dbReference>
<reference evidence="14" key="1">
    <citation type="submission" date="2017-04" db="EMBL/GenBank/DDBJ databases">
        <authorList>
            <person name="Varghese N."/>
            <person name="Submissions S."/>
        </authorList>
    </citation>
    <scope>NUCLEOTIDE SEQUENCE [LARGE SCALE GENOMIC DNA]</scope>
    <source>
        <strain evidence="14">DSM 20463</strain>
    </source>
</reference>
<keyword evidence="4" id="KW-0235">DNA replication</keyword>
<evidence type="ECO:0000256" key="9">
    <source>
        <dbReference type="ARBA" id="ARBA00023204"/>
    </source>
</evidence>
<dbReference type="InterPro" id="IPR020476">
    <property type="entry name" value="Nudix_hydrolase"/>
</dbReference>
<sequence length="128" mass="15126">MNRIRVVAAVIKEENRFFIAQRGYGKLKGFWEFPGGKVESGESDEAALKREIREELQSEIEVEELLCNITHDYEDFSVDLYIYMAKLIDGDLKLLEHMDSKWVRIDEFDKFNFLSGNVEVIERLRKFK</sequence>
<dbReference type="RefSeq" id="WP_084229916.1">
    <property type="nucleotide sequence ID" value="NZ_FWWR01000009.1"/>
</dbReference>
<evidence type="ECO:0000313" key="13">
    <source>
        <dbReference type="EMBL" id="SMB80170.1"/>
    </source>
</evidence>
<proteinExistence type="inferred from homology"/>
<organism evidence="13 14">
    <name type="scientific">Peptoniphilus asaccharolyticus DSM 20463</name>
    <dbReference type="NCBI Taxonomy" id="573058"/>
    <lineage>
        <taxon>Bacteria</taxon>
        <taxon>Bacillati</taxon>
        <taxon>Bacillota</taxon>
        <taxon>Tissierellia</taxon>
        <taxon>Tissierellales</taxon>
        <taxon>Peptoniphilaceae</taxon>
        <taxon>Peptoniphilus</taxon>
    </lineage>
</organism>
<evidence type="ECO:0000313" key="14">
    <source>
        <dbReference type="Proteomes" id="UP000192368"/>
    </source>
</evidence>
<keyword evidence="6" id="KW-0227">DNA damage</keyword>
<dbReference type="InterPro" id="IPR015797">
    <property type="entry name" value="NUDIX_hydrolase-like_dom_sf"/>
</dbReference>
<evidence type="ECO:0000256" key="10">
    <source>
        <dbReference type="ARBA" id="ARBA00035861"/>
    </source>
</evidence>
<dbReference type="GO" id="GO:0006281">
    <property type="term" value="P:DNA repair"/>
    <property type="evidence" value="ECO:0007669"/>
    <property type="project" value="UniProtKB-KW"/>
</dbReference>
<keyword evidence="5" id="KW-0479">Metal-binding</keyword>
<dbReference type="PROSITE" id="PS51462">
    <property type="entry name" value="NUDIX"/>
    <property type="match status" value="1"/>
</dbReference>
<evidence type="ECO:0000256" key="6">
    <source>
        <dbReference type="ARBA" id="ARBA00022763"/>
    </source>
</evidence>
<keyword evidence="9" id="KW-0234">DNA repair</keyword>
<dbReference type="OrthoDB" id="9810648at2"/>
<dbReference type="GO" id="GO:0044715">
    <property type="term" value="F:8-oxo-dGDP phosphatase activity"/>
    <property type="evidence" value="ECO:0007669"/>
    <property type="project" value="TreeGrafter"/>
</dbReference>
<dbReference type="GO" id="GO:0044716">
    <property type="term" value="F:8-oxo-GDP phosphatase activity"/>
    <property type="evidence" value="ECO:0007669"/>
    <property type="project" value="TreeGrafter"/>
</dbReference>
<dbReference type="InterPro" id="IPR029119">
    <property type="entry name" value="MutY_C"/>
</dbReference>
<dbReference type="EC" id="3.6.1.55" evidence="11"/>
<dbReference type="SUPFAM" id="SSF55811">
    <property type="entry name" value="Nudix"/>
    <property type="match status" value="1"/>
</dbReference>
<evidence type="ECO:0000256" key="5">
    <source>
        <dbReference type="ARBA" id="ARBA00022723"/>
    </source>
</evidence>